<gene>
    <name evidence="2" type="ORF">WMO45_12860</name>
</gene>
<dbReference type="Proteomes" id="UP001440599">
    <property type="component" value="Unassembled WGS sequence"/>
</dbReference>
<sequence length="147" mass="15429">MKKNTLAALAAAAAVGAAGWYLAAGSRKKAVDHIRREAKRLLTVRADELAALRDAAEAGELAADALGPVPLDGVELESVRMEQGAAVVALGSPRAAAWLSSQPLDRLGVRSVPWHGSARPGVLYTEYLGHGWYAGYACRNWSGHAAD</sequence>
<name>A0ABV1ES28_9FIRM</name>
<proteinExistence type="predicted"/>
<keyword evidence="3" id="KW-1185">Reference proteome</keyword>
<keyword evidence="1" id="KW-0732">Signal</keyword>
<feature type="signal peptide" evidence="1">
    <location>
        <begin position="1"/>
        <end position="23"/>
    </location>
</feature>
<dbReference type="RefSeq" id="WP_349141264.1">
    <property type="nucleotide sequence ID" value="NZ_JBBMFT010000013.1"/>
</dbReference>
<comment type="caution">
    <text evidence="2">The sequence shown here is derived from an EMBL/GenBank/DDBJ whole genome shotgun (WGS) entry which is preliminary data.</text>
</comment>
<organism evidence="2 3">
    <name type="scientific">Flavonifractor hominis</name>
    <dbReference type="NCBI Taxonomy" id="3133178"/>
    <lineage>
        <taxon>Bacteria</taxon>
        <taxon>Bacillati</taxon>
        <taxon>Bacillota</taxon>
        <taxon>Clostridia</taxon>
        <taxon>Eubacteriales</taxon>
        <taxon>Oscillospiraceae</taxon>
        <taxon>Flavonifractor</taxon>
    </lineage>
</organism>
<evidence type="ECO:0000313" key="3">
    <source>
        <dbReference type="Proteomes" id="UP001440599"/>
    </source>
</evidence>
<reference evidence="2 3" key="1">
    <citation type="submission" date="2024-03" db="EMBL/GenBank/DDBJ databases">
        <title>Human intestinal bacterial collection.</title>
        <authorList>
            <person name="Pauvert C."/>
            <person name="Hitch T.C.A."/>
            <person name="Clavel T."/>
        </authorList>
    </citation>
    <scope>NUCLEOTIDE SEQUENCE [LARGE SCALE GENOMIC DNA]</scope>
    <source>
        <strain evidence="2 3">CLA-AP-H34</strain>
    </source>
</reference>
<protein>
    <submittedName>
        <fullName evidence="2">Toxin-antitoxin system antitoxin subunit</fullName>
    </submittedName>
</protein>
<accession>A0ABV1ES28</accession>
<feature type="chain" id="PRO_5045610574" evidence="1">
    <location>
        <begin position="24"/>
        <end position="147"/>
    </location>
</feature>
<dbReference type="EMBL" id="JBBMFT010000013">
    <property type="protein sequence ID" value="MEQ2457411.1"/>
    <property type="molecule type" value="Genomic_DNA"/>
</dbReference>
<evidence type="ECO:0000313" key="2">
    <source>
        <dbReference type="EMBL" id="MEQ2457411.1"/>
    </source>
</evidence>
<evidence type="ECO:0000256" key="1">
    <source>
        <dbReference type="SAM" id="SignalP"/>
    </source>
</evidence>